<sequence length="32" mass="3716">MAKRQDEQNAATGLLFSAQSIHQIWKTTHYQI</sequence>
<organism evidence="1">
    <name type="scientific">Arundo donax</name>
    <name type="common">Giant reed</name>
    <name type="synonym">Donax arundinaceus</name>
    <dbReference type="NCBI Taxonomy" id="35708"/>
    <lineage>
        <taxon>Eukaryota</taxon>
        <taxon>Viridiplantae</taxon>
        <taxon>Streptophyta</taxon>
        <taxon>Embryophyta</taxon>
        <taxon>Tracheophyta</taxon>
        <taxon>Spermatophyta</taxon>
        <taxon>Magnoliopsida</taxon>
        <taxon>Liliopsida</taxon>
        <taxon>Poales</taxon>
        <taxon>Poaceae</taxon>
        <taxon>PACMAD clade</taxon>
        <taxon>Arundinoideae</taxon>
        <taxon>Arundineae</taxon>
        <taxon>Arundo</taxon>
    </lineage>
</organism>
<protein>
    <submittedName>
        <fullName evidence="1">Uncharacterized protein</fullName>
    </submittedName>
</protein>
<evidence type="ECO:0000313" key="1">
    <source>
        <dbReference type="EMBL" id="JAE14998.1"/>
    </source>
</evidence>
<accession>A0A0A9G301</accession>
<reference evidence="1" key="1">
    <citation type="submission" date="2014-09" db="EMBL/GenBank/DDBJ databases">
        <authorList>
            <person name="Magalhaes I.L.F."/>
            <person name="Oliveira U."/>
            <person name="Santos F.R."/>
            <person name="Vidigal T.H.D.A."/>
            <person name="Brescovit A.D."/>
            <person name="Santos A.J."/>
        </authorList>
    </citation>
    <scope>NUCLEOTIDE SEQUENCE</scope>
    <source>
        <tissue evidence="1">Shoot tissue taken approximately 20 cm above the soil surface</tissue>
    </source>
</reference>
<dbReference type="EMBL" id="GBRH01182898">
    <property type="protein sequence ID" value="JAE14998.1"/>
    <property type="molecule type" value="Transcribed_RNA"/>
</dbReference>
<reference evidence="1" key="2">
    <citation type="journal article" date="2015" name="Data Brief">
        <title>Shoot transcriptome of the giant reed, Arundo donax.</title>
        <authorList>
            <person name="Barrero R.A."/>
            <person name="Guerrero F.D."/>
            <person name="Moolhuijzen P."/>
            <person name="Goolsby J.A."/>
            <person name="Tidwell J."/>
            <person name="Bellgard S.E."/>
            <person name="Bellgard M.I."/>
        </authorList>
    </citation>
    <scope>NUCLEOTIDE SEQUENCE</scope>
    <source>
        <tissue evidence="1">Shoot tissue taken approximately 20 cm above the soil surface</tissue>
    </source>
</reference>
<name>A0A0A9G301_ARUDO</name>
<proteinExistence type="predicted"/>
<dbReference type="AlphaFoldDB" id="A0A0A9G301"/>